<keyword evidence="2" id="KW-1185">Reference proteome</keyword>
<dbReference type="RefSeq" id="WP_015510571.1">
    <property type="nucleotide sequence ID" value="NC_020995.1"/>
</dbReference>
<dbReference type="KEGG" id="ecas:ECBG_03058"/>
<reference evidence="1 2" key="2">
    <citation type="submission" date="2013-03" db="EMBL/GenBank/DDBJ databases">
        <title>The Genome Sequence of Enterococcus casseliflavus EC20 (899205).</title>
        <authorList>
            <consortium name="The Broad Institute Genomics Platform"/>
            <consortium name="The Broad Institute Genome Sequencing Center for Infectious Disease"/>
            <person name="Russ C."/>
            <person name="Feldgarden M."/>
            <person name="Gilmore M."/>
            <person name="Manson J."/>
            <person name="Palmer K."/>
            <person name="Carniol K."/>
            <person name="Walker B."/>
            <person name="Young S.K."/>
            <person name="Zeng Q."/>
            <person name="Gargeya S."/>
            <person name="Fitzgerald M."/>
            <person name="Haas B."/>
            <person name="Abouelleil A."/>
            <person name="Allen A.W."/>
            <person name="Alvarado L."/>
            <person name="Arachchi H.M."/>
            <person name="Berlin A.M."/>
            <person name="Chapman S.B."/>
            <person name="Gainer-Dewar J."/>
            <person name="Goldberg J."/>
            <person name="Griggs A."/>
            <person name="Gujja S."/>
            <person name="Hansen M."/>
            <person name="Howarth C."/>
            <person name="Imamovic A."/>
            <person name="Ireland A."/>
            <person name="Larimer J."/>
            <person name="McCowan C."/>
            <person name="Murphy C."/>
            <person name="Pearson M."/>
            <person name="Poon T.W."/>
            <person name="Priest M."/>
            <person name="Roberts A."/>
            <person name="Saif S."/>
            <person name="Shea T."/>
            <person name="Sisk P."/>
            <person name="Sykes S."/>
            <person name="Wortman J."/>
            <person name="Nusbaum C."/>
            <person name="Birren B."/>
        </authorList>
    </citation>
    <scope>NUCLEOTIDE SEQUENCE [LARGE SCALE GENOMIC DNA]</scope>
    <source>
        <strain evidence="1 2">EC20</strain>
    </source>
</reference>
<dbReference type="HOGENOM" id="CLU_1978047_0_0_9"/>
<accession>C9AD30</accession>
<organism evidence="1 2">
    <name type="scientific">Enterococcus casseliflavus EC20</name>
    <dbReference type="NCBI Taxonomy" id="565655"/>
    <lineage>
        <taxon>Bacteria</taxon>
        <taxon>Bacillati</taxon>
        <taxon>Bacillota</taxon>
        <taxon>Bacilli</taxon>
        <taxon>Lactobacillales</taxon>
        <taxon>Enterococcaceae</taxon>
        <taxon>Enterococcus</taxon>
    </lineage>
</organism>
<dbReference type="InterPro" id="IPR054275">
    <property type="entry name" value="DUF7006"/>
</dbReference>
<reference evidence="1 2" key="1">
    <citation type="submission" date="2009-02" db="EMBL/GenBank/DDBJ databases">
        <authorList>
            <consortium name="The Broad Institute Genome Sequencing Platform"/>
            <person name="Feldgarden M."/>
            <person name="Young S.K."/>
            <person name="Kodira C.D."/>
            <person name="Zeng Q."/>
            <person name="Koehrsen M."/>
            <person name="Alvarado L."/>
            <person name="Berlin A."/>
            <person name="Borenstein D."/>
            <person name="Chen Z."/>
            <person name="Engels R."/>
            <person name="Freedman E."/>
            <person name="Gellesch M."/>
            <person name="Goldberg J."/>
            <person name="Griggs A."/>
            <person name="Gujja S."/>
            <person name="Heiman D."/>
            <person name="Hepburn T."/>
            <person name="Howarth C."/>
            <person name="Jen D."/>
            <person name="Larson L."/>
            <person name="Lewis B."/>
            <person name="Mehta T."/>
            <person name="Park D."/>
            <person name="Pearson M."/>
            <person name="Roberts A."/>
            <person name="Saif S."/>
            <person name="Shea T."/>
            <person name="Shenoy N."/>
            <person name="Sisk P."/>
            <person name="Stolte C."/>
            <person name="Sykes S."/>
            <person name="Walk T."/>
            <person name="White J."/>
            <person name="Yandava C."/>
            <person name="Gilmore M."/>
            <person name="Manson J."/>
            <person name="Palmer K."/>
            <person name="Carniol K."/>
            <person name="Lander E."/>
            <person name="Nusbaum C."/>
            <person name="Galagan J."/>
            <person name="Birren B."/>
        </authorList>
    </citation>
    <scope>NUCLEOTIDE SEQUENCE [LARGE SCALE GENOMIC DNA]</scope>
    <source>
        <strain evidence="1 2">EC20</strain>
    </source>
</reference>
<gene>
    <name evidence="1" type="ORF">ECBG_03058</name>
</gene>
<proteinExistence type="predicted"/>
<dbReference type="EMBL" id="CP004856">
    <property type="protein sequence ID" value="EEV40789.1"/>
    <property type="molecule type" value="Genomic_DNA"/>
</dbReference>
<name>C9AD30_ENTCA</name>
<dbReference type="Proteomes" id="UP000012675">
    <property type="component" value="Chromosome"/>
</dbReference>
<evidence type="ECO:0000313" key="2">
    <source>
        <dbReference type="Proteomes" id="UP000012675"/>
    </source>
</evidence>
<dbReference type="GeneID" id="15143644"/>
<sequence length="127" mass="15002">MEVTRFKINTLEEYLAHYKEEADRHFIHEQCAKLKQKIYQNCTEIQQIIQRINQDNFFDELARINRLEAEMLIVIECRKLCEHSSSAPFTEEEILQVAKEDSITYFKEKCGLTLIDPTPYSLHFSAG</sequence>
<evidence type="ECO:0000313" key="1">
    <source>
        <dbReference type="EMBL" id="EEV40789.1"/>
    </source>
</evidence>
<dbReference type="AlphaFoldDB" id="C9AD30"/>
<protein>
    <submittedName>
        <fullName evidence="1">Uncharacterized protein</fullName>
    </submittedName>
</protein>
<dbReference type="Pfam" id="PF22652">
    <property type="entry name" value="DUF7006"/>
    <property type="match status" value="1"/>
</dbReference>